<accession>A0A380RUW6</accession>
<dbReference type="SUPFAM" id="SSF160719">
    <property type="entry name" value="gpW/gp25-like"/>
    <property type="match status" value="1"/>
</dbReference>
<evidence type="ECO:0000259" key="1">
    <source>
        <dbReference type="Pfam" id="PF04965"/>
    </source>
</evidence>
<proteinExistence type="predicted"/>
<name>A0A380RUW6_FIBSU</name>
<dbReference type="AlphaFoldDB" id="A0A380RUW6"/>
<organism evidence="2 3">
    <name type="scientific">Fibrobacter succinogenes</name>
    <name type="common">Bacteroides succinogenes</name>
    <dbReference type="NCBI Taxonomy" id="833"/>
    <lineage>
        <taxon>Bacteria</taxon>
        <taxon>Pseudomonadati</taxon>
        <taxon>Fibrobacterota</taxon>
        <taxon>Fibrobacteria</taxon>
        <taxon>Fibrobacterales</taxon>
        <taxon>Fibrobacteraceae</taxon>
        <taxon>Fibrobacter</taxon>
    </lineage>
</organism>
<dbReference type="InterPro" id="IPR007048">
    <property type="entry name" value="IraD/Gp25-like"/>
</dbReference>
<dbReference type="EMBL" id="UHJL01000001">
    <property type="protein sequence ID" value="SUQ19089.1"/>
    <property type="molecule type" value="Genomic_DNA"/>
</dbReference>
<feature type="domain" description="IraD/Gp25-like" evidence="1">
    <location>
        <begin position="27"/>
        <end position="116"/>
    </location>
</feature>
<dbReference type="Gene3D" id="3.10.450.40">
    <property type="match status" value="1"/>
</dbReference>
<dbReference type="Pfam" id="PF04965">
    <property type="entry name" value="GPW_gp25"/>
    <property type="match status" value="1"/>
</dbReference>
<sequence>MLDTSFLGRGWSFPVSFSKSGHAKMSEHEDDIEESLRILLNTYPGERTMQPEFGTRLRDYCFESFSLRTETLIKAEIRKSILLNEPRVDIEAIVVEQTEKVGVLRINIVYVVRSTNSRRNIVFPFYLNEATDASV</sequence>
<dbReference type="Proteomes" id="UP000255423">
    <property type="component" value="Unassembled WGS sequence"/>
</dbReference>
<dbReference type="RefSeq" id="WP_219931029.1">
    <property type="nucleotide sequence ID" value="NZ_UHJL01000001.1"/>
</dbReference>
<evidence type="ECO:0000313" key="3">
    <source>
        <dbReference type="Proteomes" id="UP000255423"/>
    </source>
</evidence>
<gene>
    <name evidence="2" type="ORF">SAMN05661053_0315</name>
</gene>
<reference evidence="2 3" key="1">
    <citation type="submission" date="2017-08" db="EMBL/GenBank/DDBJ databases">
        <authorList>
            <person name="de Groot N.N."/>
        </authorList>
    </citation>
    <scope>NUCLEOTIDE SEQUENCE [LARGE SCALE GENOMIC DNA]</scope>
    <source>
        <strain evidence="2 3">HM2</strain>
    </source>
</reference>
<protein>
    <recommendedName>
        <fullName evidence="1">IraD/Gp25-like domain-containing protein</fullName>
    </recommendedName>
</protein>
<evidence type="ECO:0000313" key="2">
    <source>
        <dbReference type="EMBL" id="SUQ19089.1"/>
    </source>
</evidence>